<accession>U4QWR1</accession>
<evidence type="ECO:0000313" key="3">
    <source>
        <dbReference type="Proteomes" id="UP000016860"/>
    </source>
</evidence>
<sequence length="143" mass="15724">MEAIQSTVSQALVTVTISLIGLLAAYATYGIHKATQKVKTQTAQLKDEDARRLLNNALEDVEELTIVTVASIEQTTAKQLREAVKDGKAEREELVALSKQAVNEITASVKPGTQKIIEENLGNFRDYISKLVEEKVLKLKTLT</sequence>
<organism evidence="2 3">
    <name type="scientific">Ruminiclostridium papyrosolvens C7</name>
    <dbReference type="NCBI Taxonomy" id="1330534"/>
    <lineage>
        <taxon>Bacteria</taxon>
        <taxon>Bacillati</taxon>
        <taxon>Bacillota</taxon>
        <taxon>Clostridia</taxon>
        <taxon>Eubacteriales</taxon>
        <taxon>Oscillospiraceae</taxon>
        <taxon>Ruminiclostridium</taxon>
    </lineage>
</organism>
<dbReference type="RefSeq" id="WP_020817339.1">
    <property type="nucleotide sequence ID" value="NZ_ATAY01000098.1"/>
</dbReference>
<dbReference type="OrthoDB" id="1859545at2"/>
<evidence type="ECO:0000256" key="1">
    <source>
        <dbReference type="SAM" id="Phobius"/>
    </source>
</evidence>
<dbReference type="EMBL" id="ATAY01000098">
    <property type="protein sequence ID" value="EPR07774.1"/>
    <property type="molecule type" value="Genomic_DNA"/>
</dbReference>
<feature type="transmembrane region" description="Helical" evidence="1">
    <location>
        <begin position="12"/>
        <end position="31"/>
    </location>
</feature>
<dbReference type="AlphaFoldDB" id="U4QWR1"/>
<comment type="caution">
    <text evidence="2">The sequence shown here is derived from an EMBL/GenBank/DDBJ whole genome shotgun (WGS) entry which is preliminary data.</text>
</comment>
<keyword evidence="1" id="KW-1133">Transmembrane helix</keyword>
<keyword evidence="1" id="KW-0812">Transmembrane</keyword>
<evidence type="ECO:0000313" key="2">
    <source>
        <dbReference type="EMBL" id="EPR07774.1"/>
    </source>
</evidence>
<dbReference type="PATRIC" id="fig|1330534.3.peg.3965"/>
<dbReference type="STRING" id="1330534.L323_19950"/>
<keyword evidence="1" id="KW-0472">Membrane</keyword>
<protein>
    <submittedName>
        <fullName evidence="2">Uncharacterized protein</fullName>
    </submittedName>
</protein>
<name>U4QWR1_9FIRM</name>
<gene>
    <name evidence="2" type="ORF">L323_19950</name>
</gene>
<proteinExistence type="predicted"/>
<reference evidence="2 3" key="1">
    <citation type="journal article" date="2013" name="Genome Announc.">
        <title>Draft Genome Sequence of the Cellulolytic Bacterium Clostridium papyrosolvens C7 (ATCC 700395).</title>
        <authorList>
            <person name="Zepeda V."/>
            <person name="Dassa B."/>
            <person name="Borovok I."/>
            <person name="Lamed R."/>
            <person name="Bayer E.A."/>
            <person name="Cate J.H."/>
        </authorList>
    </citation>
    <scope>NUCLEOTIDE SEQUENCE [LARGE SCALE GENOMIC DNA]</scope>
    <source>
        <strain evidence="2 3">C7</strain>
    </source>
</reference>
<dbReference type="Proteomes" id="UP000016860">
    <property type="component" value="Unassembled WGS sequence"/>
</dbReference>